<keyword evidence="2" id="KW-1185">Reference proteome</keyword>
<dbReference type="EMBL" id="BMAT01008736">
    <property type="protein sequence ID" value="GFR91619.1"/>
    <property type="molecule type" value="Genomic_DNA"/>
</dbReference>
<accession>A0AAV4H1S2</accession>
<dbReference type="AlphaFoldDB" id="A0AAV4H1S2"/>
<evidence type="ECO:0000313" key="1">
    <source>
        <dbReference type="EMBL" id="GFR91619.1"/>
    </source>
</evidence>
<name>A0AAV4H1S2_9GAST</name>
<sequence>MNFIALPHSSYSPDLAPSDFYLFLKLKEHLRGNHYESDEDVEAAFDIGKNVWTFSQTACVNLTKDKKQHADLSPAKANCSVGLRTNERQLETPFQGQPGTSSMAPSLLLPPQSSPGAATVPRLVFNPSRYQYQQLGQLSLLRPAYTARGLAPSLNTAYAAQASNYLALLQRIL</sequence>
<gene>
    <name evidence="1" type="ORF">ElyMa_004333000</name>
</gene>
<proteinExistence type="predicted"/>
<dbReference type="InterPro" id="IPR036397">
    <property type="entry name" value="RNaseH_sf"/>
</dbReference>
<evidence type="ECO:0000313" key="2">
    <source>
        <dbReference type="Proteomes" id="UP000762676"/>
    </source>
</evidence>
<organism evidence="1 2">
    <name type="scientific">Elysia marginata</name>
    <dbReference type="NCBI Taxonomy" id="1093978"/>
    <lineage>
        <taxon>Eukaryota</taxon>
        <taxon>Metazoa</taxon>
        <taxon>Spiralia</taxon>
        <taxon>Lophotrochozoa</taxon>
        <taxon>Mollusca</taxon>
        <taxon>Gastropoda</taxon>
        <taxon>Heterobranchia</taxon>
        <taxon>Euthyneura</taxon>
        <taxon>Panpulmonata</taxon>
        <taxon>Sacoglossa</taxon>
        <taxon>Placobranchoidea</taxon>
        <taxon>Plakobranchidae</taxon>
        <taxon>Elysia</taxon>
    </lineage>
</organism>
<dbReference type="Gene3D" id="3.30.420.10">
    <property type="entry name" value="Ribonuclease H-like superfamily/Ribonuclease H"/>
    <property type="match status" value="1"/>
</dbReference>
<comment type="caution">
    <text evidence="1">The sequence shown here is derived from an EMBL/GenBank/DDBJ whole genome shotgun (WGS) entry which is preliminary data.</text>
</comment>
<dbReference type="GO" id="GO:0003676">
    <property type="term" value="F:nucleic acid binding"/>
    <property type="evidence" value="ECO:0007669"/>
    <property type="project" value="InterPro"/>
</dbReference>
<reference evidence="1 2" key="1">
    <citation type="journal article" date="2021" name="Elife">
        <title>Chloroplast acquisition without the gene transfer in kleptoplastic sea slugs, Plakobranchus ocellatus.</title>
        <authorList>
            <person name="Maeda T."/>
            <person name="Takahashi S."/>
            <person name="Yoshida T."/>
            <person name="Shimamura S."/>
            <person name="Takaki Y."/>
            <person name="Nagai Y."/>
            <person name="Toyoda A."/>
            <person name="Suzuki Y."/>
            <person name="Arimoto A."/>
            <person name="Ishii H."/>
            <person name="Satoh N."/>
            <person name="Nishiyama T."/>
            <person name="Hasebe M."/>
            <person name="Maruyama T."/>
            <person name="Minagawa J."/>
            <person name="Obokata J."/>
            <person name="Shigenobu S."/>
        </authorList>
    </citation>
    <scope>NUCLEOTIDE SEQUENCE [LARGE SCALE GENOMIC DNA]</scope>
</reference>
<protein>
    <submittedName>
        <fullName evidence="1">Histone-lysine N-methyltransferase SETMAR</fullName>
    </submittedName>
</protein>
<dbReference type="Proteomes" id="UP000762676">
    <property type="component" value="Unassembled WGS sequence"/>
</dbReference>